<gene>
    <name evidence="2" type="ORF">Tdes44962_MAKER03556</name>
</gene>
<feature type="compositionally biased region" description="Acidic residues" evidence="1">
    <location>
        <begin position="110"/>
        <end position="122"/>
    </location>
</feature>
<organism evidence="2 3">
    <name type="scientific">Teratosphaeria destructans</name>
    <dbReference type="NCBI Taxonomy" id="418781"/>
    <lineage>
        <taxon>Eukaryota</taxon>
        <taxon>Fungi</taxon>
        <taxon>Dikarya</taxon>
        <taxon>Ascomycota</taxon>
        <taxon>Pezizomycotina</taxon>
        <taxon>Dothideomycetes</taxon>
        <taxon>Dothideomycetidae</taxon>
        <taxon>Mycosphaerellales</taxon>
        <taxon>Teratosphaeriaceae</taxon>
        <taxon>Teratosphaeria</taxon>
    </lineage>
</organism>
<evidence type="ECO:0000256" key="1">
    <source>
        <dbReference type="SAM" id="MobiDB-lite"/>
    </source>
</evidence>
<reference evidence="2 3" key="1">
    <citation type="journal article" date="2018" name="IMA Fungus">
        <title>IMA Genome-F 10: Nine draft genome sequences of Claviceps purpurea s.lat., including C. arundinis, C. humidiphila, and C. cf. spartinae, pseudomolecules for the pitch canker pathogen Fusarium circinatum, draft genome of Davidsoniella eucalypti, Grosmannia galeiformis, Quambalaria eucalypti, and Teratosphaeria destructans.</title>
        <authorList>
            <person name="Wingfield B.D."/>
            <person name="Liu M."/>
            <person name="Nguyen H.D."/>
            <person name="Lane F.A."/>
            <person name="Morgan S.W."/>
            <person name="De Vos L."/>
            <person name="Wilken P.M."/>
            <person name="Duong T.A."/>
            <person name="Aylward J."/>
            <person name="Coetzee M.P."/>
            <person name="Dadej K."/>
            <person name="De Beer Z.W."/>
            <person name="Findlay W."/>
            <person name="Havenga M."/>
            <person name="Kolarik M."/>
            <person name="Menzies J.G."/>
            <person name="Naidoo K."/>
            <person name="Pochopski O."/>
            <person name="Shoukouhi P."/>
            <person name="Santana Q.C."/>
            <person name="Seifert K.A."/>
            <person name="Soal N."/>
            <person name="Steenkamp E.T."/>
            <person name="Tatham C.T."/>
            <person name="van der Nest M.A."/>
            <person name="Wingfield M.J."/>
        </authorList>
    </citation>
    <scope>NUCLEOTIDE SEQUENCE [LARGE SCALE GENOMIC DNA]</scope>
    <source>
        <strain evidence="2">CMW44962</strain>
    </source>
</reference>
<comment type="caution">
    <text evidence="2">The sequence shown here is derived from an EMBL/GenBank/DDBJ whole genome shotgun (WGS) entry which is preliminary data.</text>
</comment>
<protein>
    <submittedName>
        <fullName evidence="2">Uncharacterized protein</fullName>
    </submittedName>
</protein>
<evidence type="ECO:0000313" key="2">
    <source>
        <dbReference type="EMBL" id="KAH9826296.1"/>
    </source>
</evidence>
<sequence length="201" mass="22805">MHQHVAKERSTKACSLFGSVTIDQAKKKTLRRVVTNADRLICRRKISRSPLVMLSAETQEDLRTSMSDQKSPNTAETEAESGGQNDGSYQDGRKPRLKTPDLEDRREWDTIQDTDDELDIEDAPYSKLHQKSLRKENEFLDARKAEGGLIGGEGDPEGVCKDEGRDVDDDFERLDKEVKEMRSELNRELYDEDDGGVKEGE</sequence>
<feature type="compositionally biased region" description="Polar residues" evidence="1">
    <location>
        <begin position="64"/>
        <end position="88"/>
    </location>
</feature>
<proteinExistence type="predicted"/>
<feature type="region of interest" description="Disordered" evidence="1">
    <location>
        <begin position="145"/>
        <end position="168"/>
    </location>
</feature>
<feature type="compositionally biased region" description="Basic and acidic residues" evidence="1">
    <location>
        <begin position="91"/>
        <end position="109"/>
    </location>
</feature>
<name>A0A9W7W161_9PEZI</name>
<keyword evidence="3" id="KW-1185">Reference proteome</keyword>
<evidence type="ECO:0000313" key="3">
    <source>
        <dbReference type="Proteomes" id="UP001138500"/>
    </source>
</evidence>
<accession>A0A9W7W161</accession>
<dbReference type="Proteomes" id="UP001138500">
    <property type="component" value="Unassembled WGS sequence"/>
</dbReference>
<reference evidence="2 3" key="2">
    <citation type="journal article" date="2021" name="Curr. Genet.">
        <title>Genetic response to nitrogen starvation in the aggressive Eucalyptus foliar pathogen Teratosphaeria destructans.</title>
        <authorList>
            <person name="Havenga M."/>
            <person name="Wingfield B.D."/>
            <person name="Wingfield M.J."/>
            <person name="Dreyer L.L."/>
            <person name="Roets F."/>
            <person name="Aylward J."/>
        </authorList>
    </citation>
    <scope>NUCLEOTIDE SEQUENCE [LARGE SCALE GENOMIC DNA]</scope>
    <source>
        <strain evidence="2">CMW44962</strain>
    </source>
</reference>
<feature type="region of interest" description="Disordered" evidence="1">
    <location>
        <begin position="60"/>
        <end position="123"/>
    </location>
</feature>
<dbReference type="EMBL" id="RIBY02002001">
    <property type="protein sequence ID" value="KAH9826296.1"/>
    <property type="molecule type" value="Genomic_DNA"/>
</dbReference>
<dbReference type="AlphaFoldDB" id="A0A9W7W161"/>
<feature type="region of interest" description="Disordered" evidence="1">
    <location>
        <begin position="182"/>
        <end position="201"/>
    </location>
</feature>